<keyword evidence="1" id="KW-0547">Nucleotide-binding</keyword>
<evidence type="ECO:0000256" key="1">
    <source>
        <dbReference type="ARBA" id="ARBA00022741"/>
    </source>
</evidence>
<dbReference type="CDD" id="cd00009">
    <property type="entry name" value="AAA"/>
    <property type="match status" value="1"/>
</dbReference>
<keyword evidence="6" id="KW-0804">Transcription</keyword>
<dbReference type="Pfam" id="PF00158">
    <property type="entry name" value="Sigma54_activat"/>
    <property type="match status" value="1"/>
</dbReference>
<name>A0ABS6XM52_9SPHN</name>
<keyword evidence="2" id="KW-0067">ATP-binding</keyword>
<dbReference type="RefSeq" id="WP_219237573.1">
    <property type="nucleotide sequence ID" value="NZ_JAHWZX010000004.1"/>
</dbReference>
<evidence type="ECO:0000256" key="2">
    <source>
        <dbReference type="ARBA" id="ARBA00022840"/>
    </source>
</evidence>
<sequence length="431" mass="45445">MDCTIVRMLLVGPAGGPFREAAQIARDAGAQVELADTPGEALKILRERGSGMVMIDVETDVPAFLADLTEERFAVPVLACGIDAPAERAVAAIRAGAADYIPLPPDRELIAAAIRQIAALPEQTLTGEDQAFARALSFARAMGPSHAPILISGERGTGKQSVAHAVHAASGGNCFHTIECNGVAPDILSSELFGHDEGEFPGARATRRGAFTTARGGTLFLRDIDHLPGALQHRVLDAIDEAGAPRLIASNSRELGALVEAGRFRADLLARFALASITIPPLRDRGNDMSLLAGNFLARFAAMEGRPVPRLSPEALSLIQSYDWPGNVAELQEAMHRAVLLADTGQVDGDAIVLADGSRIRSAVADAPEATVEALVGRTVEEVERALILQTLERCNGNRTSASQILGISVRTMRNKLKAFVEAGISTIPAA</sequence>
<accession>A0ABS6XM52</accession>
<proteinExistence type="predicted"/>
<keyword evidence="3" id="KW-0902">Two-component regulatory system</keyword>
<dbReference type="PROSITE" id="PS50045">
    <property type="entry name" value="SIGMA54_INTERACT_4"/>
    <property type="match status" value="1"/>
</dbReference>
<evidence type="ECO:0000256" key="7">
    <source>
        <dbReference type="PROSITE-ProRule" id="PRU00169"/>
    </source>
</evidence>
<dbReference type="Pfam" id="PF02954">
    <property type="entry name" value="HTH_8"/>
    <property type="match status" value="1"/>
</dbReference>
<dbReference type="SMART" id="SM00382">
    <property type="entry name" value="AAA"/>
    <property type="match status" value="1"/>
</dbReference>
<evidence type="ECO:0000313" key="11">
    <source>
        <dbReference type="Proteomes" id="UP001197214"/>
    </source>
</evidence>
<dbReference type="InterPro" id="IPR002078">
    <property type="entry name" value="Sigma_54_int"/>
</dbReference>
<evidence type="ECO:0000259" key="9">
    <source>
        <dbReference type="PROSITE" id="PS50110"/>
    </source>
</evidence>
<keyword evidence="7" id="KW-0597">Phosphoprotein</keyword>
<feature type="domain" description="Sigma-54 factor interaction" evidence="8">
    <location>
        <begin position="125"/>
        <end position="340"/>
    </location>
</feature>
<dbReference type="Pfam" id="PF25601">
    <property type="entry name" value="AAA_lid_14"/>
    <property type="match status" value="1"/>
</dbReference>
<dbReference type="InterPro" id="IPR002197">
    <property type="entry name" value="HTH_Fis"/>
</dbReference>
<keyword evidence="4" id="KW-0805">Transcription regulation</keyword>
<keyword evidence="11" id="KW-1185">Reference proteome</keyword>
<organism evidence="10 11">
    <name type="scientific">Stakelama flava</name>
    <dbReference type="NCBI Taxonomy" id="2860338"/>
    <lineage>
        <taxon>Bacteria</taxon>
        <taxon>Pseudomonadati</taxon>
        <taxon>Pseudomonadota</taxon>
        <taxon>Alphaproteobacteria</taxon>
        <taxon>Sphingomonadales</taxon>
        <taxon>Sphingomonadaceae</taxon>
        <taxon>Stakelama</taxon>
    </lineage>
</organism>
<reference evidence="10 11" key="1">
    <citation type="submission" date="2021-07" db="EMBL/GenBank/DDBJ databases">
        <title>Stakelama flava sp. nov., a novel endophytic bacterium isolated from branch of Kandelia candel.</title>
        <authorList>
            <person name="Tuo L."/>
        </authorList>
    </citation>
    <scope>NUCLEOTIDE SEQUENCE [LARGE SCALE GENOMIC DNA]</scope>
    <source>
        <strain evidence="10 11">CBK3Z-3</strain>
    </source>
</reference>
<feature type="domain" description="Response regulatory" evidence="9">
    <location>
        <begin position="7"/>
        <end position="118"/>
    </location>
</feature>
<protein>
    <submittedName>
        <fullName evidence="10">Sigma 54-interacting transcriptional regulator</fullName>
    </submittedName>
</protein>
<dbReference type="PROSITE" id="PS50110">
    <property type="entry name" value="RESPONSE_REGULATORY"/>
    <property type="match status" value="1"/>
</dbReference>
<dbReference type="InterPro" id="IPR001789">
    <property type="entry name" value="Sig_transdc_resp-reg_receiver"/>
</dbReference>
<dbReference type="Proteomes" id="UP001197214">
    <property type="component" value="Unassembled WGS sequence"/>
</dbReference>
<feature type="modified residue" description="4-aspartylphosphate" evidence="7">
    <location>
        <position position="56"/>
    </location>
</feature>
<comment type="caution">
    <text evidence="10">The sequence shown here is derived from an EMBL/GenBank/DDBJ whole genome shotgun (WGS) entry which is preliminary data.</text>
</comment>
<dbReference type="PANTHER" id="PTHR32071:SF21">
    <property type="entry name" value="TRANSCRIPTIONAL REGULATORY PROTEIN FLGR"/>
    <property type="match status" value="1"/>
</dbReference>
<evidence type="ECO:0000313" key="10">
    <source>
        <dbReference type="EMBL" id="MBW4330466.1"/>
    </source>
</evidence>
<dbReference type="InterPro" id="IPR058031">
    <property type="entry name" value="AAA_lid_NorR"/>
</dbReference>
<dbReference type="PANTHER" id="PTHR32071">
    <property type="entry name" value="TRANSCRIPTIONAL REGULATORY PROTEIN"/>
    <property type="match status" value="1"/>
</dbReference>
<evidence type="ECO:0000259" key="8">
    <source>
        <dbReference type="PROSITE" id="PS50045"/>
    </source>
</evidence>
<evidence type="ECO:0000256" key="6">
    <source>
        <dbReference type="ARBA" id="ARBA00023163"/>
    </source>
</evidence>
<evidence type="ECO:0000256" key="5">
    <source>
        <dbReference type="ARBA" id="ARBA00023125"/>
    </source>
</evidence>
<evidence type="ECO:0000256" key="3">
    <source>
        <dbReference type="ARBA" id="ARBA00023012"/>
    </source>
</evidence>
<dbReference type="EMBL" id="JAHWZX010000004">
    <property type="protein sequence ID" value="MBW4330466.1"/>
    <property type="molecule type" value="Genomic_DNA"/>
</dbReference>
<keyword evidence="5" id="KW-0238">DNA-binding</keyword>
<evidence type="ECO:0000256" key="4">
    <source>
        <dbReference type="ARBA" id="ARBA00023015"/>
    </source>
</evidence>
<dbReference type="InterPro" id="IPR003593">
    <property type="entry name" value="AAA+_ATPase"/>
</dbReference>
<gene>
    <name evidence="10" type="ORF">KY084_06205</name>
</gene>